<feature type="non-terminal residue" evidence="1">
    <location>
        <position position="1"/>
    </location>
</feature>
<sequence length="141" mass="15053">FKNDEGELETVAGSATNELTNVQKLFELYEKNKFSENRLAYSIAEYVTGIGTGNSTNIAPADESEIFGQGAGIGKYGVTAKVSTSVDQLSTSIINIKSVFAEADPNTVDGFNKLQFDVFGFSRGAAAARHFINVVLDGEQG</sequence>
<dbReference type="AlphaFoldDB" id="A0ABD4KX40"/>
<feature type="non-terminal residue" evidence="1">
    <location>
        <position position="141"/>
    </location>
</feature>
<evidence type="ECO:0000313" key="1">
    <source>
        <dbReference type="EMBL" id="MBF4274972.1"/>
    </source>
</evidence>
<proteinExistence type="predicted"/>
<dbReference type="EMBL" id="RDOM01000732">
    <property type="protein sequence ID" value="MBF4274972.1"/>
    <property type="molecule type" value="Genomic_DNA"/>
</dbReference>
<dbReference type="Proteomes" id="UP000722957">
    <property type="component" value="Unassembled WGS sequence"/>
</dbReference>
<name>A0ABD4KX40_VIBAN</name>
<comment type="caution">
    <text evidence="1">The sequence shown here is derived from an EMBL/GenBank/DDBJ whole genome shotgun (WGS) entry which is preliminary data.</text>
</comment>
<organism evidence="1 2">
    <name type="scientific">Vibrio anguillarum</name>
    <name type="common">Listonella anguillarum</name>
    <dbReference type="NCBI Taxonomy" id="55601"/>
    <lineage>
        <taxon>Bacteria</taxon>
        <taxon>Pseudomonadati</taxon>
        <taxon>Pseudomonadota</taxon>
        <taxon>Gammaproteobacteria</taxon>
        <taxon>Vibrionales</taxon>
        <taxon>Vibrionaceae</taxon>
        <taxon>Vibrio</taxon>
    </lineage>
</organism>
<evidence type="ECO:0000313" key="2">
    <source>
        <dbReference type="Proteomes" id="UP000722957"/>
    </source>
</evidence>
<protein>
    <submittedName>
        <fullName evidence="1">DUF2235 domain-containing protein</fullName>
    </submittedName>
</protein>
<gene>
    <name evidence="1" type="ORF">EAY07_23790</name>
</gene>
<accession>A0ABD4KX40</accession>
<reference evidence="1 2" key="1">
    <citation type="journal article" date="2021" name="PeerJ">
        <title>Analysis of 44 Vibrio anguillarum genomes reveals high genetic diversity.</title>
        <authorList>
            <person name="Hansen M.J."/>
            <person name="Dalsgaard I."/>
        </authorList>
    </citation>
    <scope>NUCLEOTIDE SEQUENCE [LARGE SCALE GENOMIC DNA]</scope>
    <source>
        <strain evidence="1 2">17-16730-2A</strain>
    </source>
</reference>